<dbReference type="EMBL" id="QZBT01000007">
    <property type="protein sequence ID" value="THZ88427.1"/>
    <property type="molecule type" value="Genomic_DNA"/>
</dbReference>
<evidence type="ECO:0000313" key="2">
    <source>
        <dbReference type="EMBL" id="THZ88427.1"/>
    </source>
</evidence>
<gene>
    <name evidence="2" type="ORF">D6C84_00894</name>
</gene>
<organism evidence="2 3">
    <name type="scientific">Aureobasidium pullulans</name>
    <name type="common">Black yeast</name>
    <name type="synonym">Pullularia pullulans</name>
    <dbReference type="NCBI Taxonomy" id="5580"/>
    <lineage>
        <taxon>Eukaryota</taxon>
        <taxon>Fungi</taxon>
        <taxon>Dikarya</taxon>
        <taxon>Ascomycota</taxon>
        <taxon>Pezizomycotina</taxon>
        <taxon>Dothideomycetes</taxon>
        <taxon>Dothideomycetidae</taxon>
        <taxon>Dothideales</taxon>
        <taxon>Saccotheciaceae</taxon>
        <taxon>Aureobasidium</taxon>
    </lineage>
</organism>
<accession>A0A4S9Y8X3</accession>
<dbReference type="AlphaFoldDB" id="A0A4S9Y8X3"/>
<protein>
    <submittedName>
        <fullName evidence="2">Uncharacterized protein</fullName>
    </submittedName>
</protein>
<proteinExistence type="predicted"/>
<feature type="compositionally biased region" description="Low complexity" evidence="1">
    <location>
        <begin position="15"/>
        <end position="37"/>
    </location>
</feature>
<comment type="caution">
    <text evidence="2">The sequence shown here is derived from an EMBL/GenBank/DDBJ whole genome shotgun (WGS) entry which is preliminary data.</text>
</comment>
<evidence type="ECO:0000256" key="1">
    <source>
        <dbReference type="SAM" id="MobiDB-lite"/>
    </source>
</evidence>
<feature type="region of interest" description="Disordered" evidence="1">
    <location>
        <begin position="1"/>
        <end position="37"/>
    </location>
</feature>
<reference evidence="2 3" key="1">
    <citation type="submission" date="2018-10" db="EMBL/GenBank/DDBJ databases">
        <title>Fifty Aureobasidium pullulans genomes reveal a recombining polyextremotolerant generalist.</title>
        <authorList>
            <person name="Gostincar C."/>
            <person name="Turk M."/>
            <person name="Zajc J."/>
            <person name="Gunde-Cimerman N."/>
        </authorList>
    </citation>
    <scope>NUCLEOTIDE SEQUENCE [LARGE SCALE GENOMIC DNA]</scope>
    <source>
        <strain evidence="2 3">EXF-3403</strain>
    </source>
</reference>
<name>A0A4S9Y8X3_AURPU</name>
<evidence type="ECO:0000313" key="3">
    <source>
        <dbReference type="Proteomes" id="UP000310039"/>
    </source>
</evidence>
<dbReference type="Proteomes" id="UP000310039">
    <property type="component" value="Unassembled WGS sequence"/>
</dbReference>
<sequence>MATQTTTAPAPPPNTVTTTAPAPPASTVTTTAPAPPASTVTVTVTPTSLMTENTNCIVSDYWLPNNDTSATNHDDEIVARVVPFAISICGFSSNNLTISTNGVLGFGITSSYQPAALPQYTALYPTGYAVIPFWADLYIAQGTSQGIYYQVDGTAGSRIMTFEYYATYYNKTANYYHFQILFYENNPNSFTFKYLNVTDNGVNAVVGYQCQPNSKFKQYSAKQAIITGGLQVDYSYSADTFTSGRVPSRVAMIGPMIAFVNRIVDNVSSSWRAATSWMRDKPLSTPSNEVYAPKPSVTFEANIEDSINRRWAGEYRRENSSTLA</sequence>